<gene>
    <name evidence="1" type="ORF">WH47_02787</name>
</gene>
<sequence>MTFLQFEASFSRKSNFRIYRVRVHLDFYSWGHVKKIVCAESSENLQSKERIIQAFEQLKHQNSVALVHDSLIRRARICMRHQGHHFQQFIRSFFKVVPAYLFLC</sequence>
<dbReference type="AlphaFoldDB" id="A0A0L7QYX2"/>
<accession>A0A0L7QYX2</accession>
<dbReference type="Gene3D" id="3.30.420.10">
    <property type="entry name" value="Ribonuclease H-like superfamily/Ribonuclease H"/>
    <property type="match status" value="1"/>
</dbReference>
<reference evidence="1 2" key="1">
    <citation type="submission" date="2015-07" db="EMBL/GenBank/DDBJ databases">
        <title>The genome of Habropoda laboriosa.</title>
        <authorList>
            <person name="Pan H."/>
            <person name="Kapheim K."/>
        </authorList>
    </citation>
    <scope>NUCLEOTIDE SEQUENCE [LARGE SCALE GENOMIC DNA]</scope>
    <source>
        <strain evidence="1">0110345459</strain>
    </source>
</reference>
<dbReference type="InterPro" id="IPR036397">
    <property type="entry name" value="RNaseH_sf"/>
</dbReference>
<dbReference type="Proteomes" id="UP000053825">
    <property type="component" value="Unassembled WGS sequence"/>
</dbReference>
<protein>
    <submittedName>
        <fullName evidence="1">Uncharacterized protein</fullName>
    </submittedName>
</protein>
<dbReference type="EMBL" id="KQ414686">
    <property type="protein sequence ID" value="KOC63761.1"/>
    <property type="molecule type" value="Genomic_DNA"/>
</dbReference>
<proteinExistence type="predicted"/>
<evidence type="ECO:0000313" key="2">
    <source>
        <dbReference type="Proteomes" id="UP000053825"/>
    </source>
</evidence>
<organism evidence="1 2">
    <name type="scientific">Habropoda laboriosa</name>
    <dbReference type="NCBI Taxonomy" id="597456"/>
    <lineage>
        <taxon>Eukaryota</taxon>
        <taxon>Metazoa</taxon>
        <taxon>Ecdysozoa</taxon>
        <taxon>Arthropoda</taxon>
        <taxon>Hexapoda</taxon>
        <taxon>Insecta</taxon>
        <taxon>Pterygota</taxon>
        <taxon>Neoptera</taxon>
        <taxon>Endopterygota</taxon>
        <taxon>Hymenoptera</taxon>
        <taxon>Apocrita</taxon>
        <taxon>Aculeata</taxon>
        <taxon>Apoidea</taxon>
        <taxon>Anthophila</taxon>
        <taxon>Apidae</taxon>
        <taxon>Habropoda</taxon>
    </lineage>
</organism>
<dbReference type="GO" id="GO:0003676">
    <property type="term" value="F:nucleic acid binding"/>
    <property type="evidence" value="ECO:0007669"/>
    <property type="project" value="InterPro"/>
</dbReference>
<keyword evidence="2" id="KW-1185">Reference proteome</keyword>
<name>A0A0L7QYX2_9HYME</name>
<evidence type="ECO:0000313" key="1">
    <source>
        <dbReference type="EMBL" id="KOC63761.1"/>
    </source>
</evidence>